<proteinExistence type="predicted"/>
<name>A0A250X417_9CHLO</name>
<sequence>MTKQDFEHFVTSVGPNYAREFGARHGNNANGYPFTPPKYMMSRFLGLCGVLVNETDYDCYDEQFAKYKDICTRNGPALDVAMELVLRYGENPELVLPSTRAAAEELLAAYRQSGDDENRVYLNPYYVDSQPIQAENVAMGIVADASNNIVALMDIAVTPDMSANTPPSAIATPTTSTRAGRGLSRTAAI</sequence>
<dbReference type="AlphaFoldDB" id="A0A250X417"/>
<evidence type="ECO:0000313" key="2">
    <source>
        <dbReference type="EMBL" id="GAX77823.1"/>
    </source>
</evidence>
<feature type="region of interest" description="Disordered" evidence="1">
    <location>
        <begin position="164"/>
        <end position="189"/>
    </location>
</feature>
<evidence type="ECO:0000256" key="1">
    <source>
        <dbReference type="SAM" id="MobiDB-lite"/>
    </source>
</evidence>
<comment type="caution">
    <text evidence="2">The sequence shown here is derived from an EMBL/GenBank/DDBJ whole genome shotgun (WGS) entry which is preliminary data.</text>
</comment>
<dbReference type="Proteomes" id="UP000232323">
    <property type="component" value="Unassembled WGS sequence"/>
</dbReference>
<evidence type="ECO:0000313" key="3">
    <source>
        <dbReference type="Proteomes" id="UP000232323"/>
    </source>
</evidence>
<keyword evidence="3" id="KW-1185">Reference proteome</keyword>
<protein>
    <submittedName>
        <fullName evidence="2">Uncharacterized protein</fullName>
    </submittedName>
</protein>
<feature type="compositionally biased region" description="Low complexity" evidence="1">
    <location>
        <begin position="164"/>
        <end position="177"/>
    </location>
</feature>
<reference evidence="2 3" key="1">
    <citation type="submission" date="2017-08" db="EMBL/GenBank/DDBJ databases">
        <title>Acidophilic green algal genome provides insights into adaptation to an acidic environment.</title>
        <authorList>
            <person name="Hirooka S."/>
            <person name="Hirose Y."/>
            <person name="Kanesaki Y."/>
            <person name="Higuchi S."/>
            <person name="Fujiwara T."/>
            <person name="Onuma R."/>
            <person name="Era A."/>
            <person name="Ohbayashi R."/>
            <person name="Uzuka A."/>
            <person name="Nozaki H."/>
            <person name="Yoshikawa H."/>
            <person name="Miyagishima S.Y."/>
        </authorList>
    </citation>
    <scope>NUCLEOTIDE SEQUENCE [LARGE SCALE GENOMIC DNA]</scope>
    <source>
        <strain evidence="2 3">NIES-2499</strain>
    </source>
</reference>
<organism evidence="2 3">
    <name type="scientific">Chlamydomonas eustigma</name>
    <dbReference type="NCBI Taxonomy" id="1157962"/>
    <lineage>
        <taxon>Eukaryota</taxon>
        <taxon>Viridiplantae</taxon>
        <taxon>Chlorophyta</taxon>
        <taxon>core chlorophytes</taxon>
        <taxon>Chlorophyceae</taxon>
        <taxon>CS clade</taxon>
        <taxon>Chlamydomonadales</taxon>
        <taxon>Chlamydomonadaceae</taxon>
        <taxon>Chlamydomonas</taxon>
    </lineage>
</organism>
<gene>
    <name evidence="2" type="ORF">CEUSTIGMA_g5266.t1</name>
</gene>
<accession>A0A250X417</accession>
<dbReference type="EMBL" id="BEGY01000027">
    <property type="protein sequence ID" value="GAX77823.1"/>
    <property type="molecule type" value="Genomic_DNA"/>
</dbReference>